<dbReference type="EMBL" id="JAVHNS010000009">
    <property type="protein sequence ID" value="KAK6343404.1"/>
    <property type="molecule type" value="Genomic_DNA"/>
</dbReference>
<evidence type="ECO:0000313" key="3">
    <source>
        <dbReference type="Proteomes" id="UP001373714"/>
    </source>
</evidence>
<keyword evidence="3" id="KW-1185">Reference proteome</keyword>
<accession>A0AAV9UK86</accession>
<name>A0AAV9UK86_9PEZI</name>
<evidence type="ECO:0000256" key="1">
    <source>
        <dbReference type="SAM" id="SignalP"/>
    </source>
</evidence>
<evidence type="ECO:0008006" key="4">
    <source>
        <dbReference type="Google" id="ProtNLM"/>
    </source>
</evidence>
<gene>
    <name evidence="2" type="ORF">TWF730_010993</name>
</gene>
<keyword evidence="1" id="KW-0732">Signal</keyword>
<dbReference type="AlphaFoldDB" id="A0AAV9UK86"/>
<proteinExistence type="predicted"/>
<comment type="caution">
    <text evidence="2">The sequence shown here is derived from an EMBL/GenBank/DDBJ whole genome shotgun (WGS) entry which is preliminary data.</text>
</comment>
<dbReference type="Proteomes" id="UP001373714">
    <property type="component" value="Unassembled WGS sequence"/>
</dbReference>
<sequence length="364" mass="41077">MWGVKRLVFRAVLLFSLLLKPSFQIGIETCFEVVTEGEGACSAADIQLLNVFYNDAVALLRAGISIYDNYKSPNVGTFSHLISWANGQAFFGLRPQRDANEDITNIPEEGGRWDTVRKILSRTQRFLAGEEDILNINTKPYIYCRDWWIERVPDINAPKLKEGIPPSNPNPGGLESPPTSILNAYRSYLFENGVRNTKEVWWNKINREYYVQSPMPEGTLGMTWKGDGTESTKPRTVLTDRVFREYGRRLVASHSDVTAMTGINTYYTGAATLVHEIIHLTAEGQDNDHFYGFGDIVVRNQQLLTRLDQGDRTALQEFYELQYTADAYAWYCLSAYLSSVSGMTLFFATGAGLNAEQWDDIPAA</sequence>
<feature type="chain" id="PRO_5044012826" description="Lysine-specific metallo-endopeptidase domain-containing protein" evidence="1">
    <location>
        <begin position="25"/>
        <end position="364"/>
    </location>
</feature>
<protein>
    <recommendedName>
        <fullName evidence="4">Lysine-specific metallo-endopeptidase domain-containing protein</fullName>
    </recommendedName>
</protein>
<organism evidence="2 3">
    <name type="scientific">Orbilia blumenaviensis</name>
    <dbReference type="NCBI Taxonomy" id="1796055"/>
    <lineage>
        <taxon>Eukaryota</taxon>
        <taxon>Fungi</taxon>
        <taxon>Dikarya</taxon>
        <taxon>Ascomycota</taxon>
        <taxon>Pezizomycotina</taxon>
        <taxon>Orbiliomycetes</taxon>
        <taxon>Orbiliales</taxon>
        <taxon>Orbiliaceae</taxon>
        <taxon>Orbilia</taxon>
    </lineage>
</organism>
<evidence type="ECO:0000313" key="2">
    <source>
        <dbReference type="EMBL" id="KAK6343404.1"/>
    </source>
</evidence>
<feature type="signal peptide" evidence="1">
    <location>
        <begin position="1"/>
        <end position="24"/>
    </location>
</feature>
<reference evidence="2 3" key="1">
    <citation type="submission" date="2019-10" db="EMBL/GenBank/DDBJ databases">
        <authorList>
            <person name="Palmer J.M."/>
        </authorList>
    </citation>
    <scope>NUCLEOTIDE SEQUENCE [LARGE SCALE GENOMIC DNA]</scope>
    <source>
        <strain evidence="2 3">TWF730</strain>
    </source>
</reference>